<evidence type="ECO:0000259" key="5">
    <source>
        <dbReference type="PROSITE" id="PS50932"/>
    </source>
</evidence>
<keyword evidence="2" id="KW-0238">DNA-binding</keyword>
<sequence>MASPRQARATLREVADRAGVSTSTASLVFSGKGPVAEDTADRVRRAATDLGYTGPNPLASSLRHGRAGVVGVVVEGRLLHAFRDPFAVSVLDGLAQELDAIPAGMLLIAQPADDPGRIIPQLAGYALDAVVFSLCGPMHNPVVEQLAARGIPMAGNGSPDDPRVAQIRLDERGASASAARHLHDLGHRRAGHIAMQLQGDSSTGPITPADVEKAAYADARDRALGFMDVFGEASPMVETALPDVEQGRLAGGMLLDVPAEHRPTAIVAQSDLLALGAIRAAEDLGLRVPHDVSVTGFDGVDLPWFVGTLTTVLQHGEEKGRQLGVMVRALLAGEPVTDVQMPTELRVGTTTAPPDSDAADQPARSRD</sequence>
<proteinExistence type="predicted"/>
<dbReference type="RefSeq" id="WP_091757831.1">
    <property type="nucleotide sequence ID" value="NZ_FOHB01000003.1"/>
</dbReference>
<dbReference type="Gene3D" id="3.40.50.2300">
    <property type="match status" value="2"/>
</dbReference>
<feature type="region of interest" description="Disordered" evidence="4">
    <location>
        <begin position="344"/>
        <end position="367"/>
    </location>
</feature>
<evidence type="ECO:0000313" key="6">
    <source>
        <dbReference type="EMBL" id="SES11921.1"/>
    </source>
</evidence>
<dbReference type="Proteomes" id="UP000199019">
    <property type="component" value="Unassembled WGS sequence"/>
</dbReference>
<evidence type="ECO:0000256" key="3">
    <source>
        <dbReference type="ARBA" id="ARBA00023163"/>
    </source>
</evidence>
<evidence type="ECO:0000256" key="4">
    <source>
        <dbReference type="SAM" id="MobiDB-lite"/>
    </source>
</evidence>
<dbReference type="PANTHER" id="PTHR30146">
    <property type="entry name" value="LACI-RELATED TRANSCRIPTIONAL REPRESSOR"/>
    <property type="match status" value="1"/>
</dbReference>
<dbReference type="AlphaFoldDB" id="A0A1H9URF5"/>
<keyword evidence="3" id="KW-0804">Transcription</keyword>
<feature type="domain" description="HTH lacI-type" evidence="5">
    <location>
        <begin position="9"/>
        <end position="64"/>
    </location>
</feature>
<dbReference type="SMART" id="SM00354">
    <property type="entry name" value="HTH_LACI"/>
    <property type="match status" value="1"/>
</dbReference>
<dbReference type="OrthoDB" id="5171752at2"/>
<keyword evidence="7" id="KW-1185">Reference proteome</keyword>
<dbReference type="PANTHER" id="PTHR30146:SF138">
    <property type="entry name" value="TRANSCRIPTIONAL REGULATORY PROTEIN"/>
    <property type="match status" value="1"/>
</dbReference>
<reference evidence="7" key="1">
    <citation type="submission" date="2016-10" db="EMBL/GenBank/DDBJ databases">
        <authorList>
            <person name="Varghese N."/>
            <person name="Submissions S."/>
        </authorList>
    </citation>
    <scope>NUCLEOTIDE SEQUENCE [LARGE SCALE GENOMIC DNA]</scope>
    <source>
        <strain evidence="7">CGMCC 1.6963</strain>
    </source>
</reference>
<dbReference type="PROSITE" id="PS50932">
    <property type="entry name" value="HTH_LACI_2"/>
    <property type="match status" value="1"/>
</dbReference>
<dbReference type="SUPFAM" id="SSF47413">
    <property type="entry name" value="lambda repressor-like DNA-binding domains"/>
    <property type="match status" value="1"/>
</dbReference>
<dbReference type="InterPro" id="IPR046335">
    <property type="entry name" value="LacI/GalR-like_sensor"/>
</dbReference>
<dbReference type="CDD" id="cd01392">
    <property type="entry name" value="HTH_LacI"/>
    <property type="match status" value="1"/>
</dbReference>
<dbReference type="EMBL" id="FOHB01000003">
    <property type="protein sequence ID" value="SES11921.1"/>
    <property type="molecule type" value="Genomic_DNA"/>
</dbReference>
<dbReference type="GO" id="GO:0000976">
    <property type="term" value="F:transcription cis-regulatory region binding"/>
    <property type="evidence" value="ECO:0007669"/>
    <property type="project" value="TreeGrafter"/>
</dbReference>
<feature type="compositionally biased region" description="Low complexity" evidence="4">
    <location>
        <begin position="349"/>
        <end position="367"/>
    </location>
</feature>
<name>A0A1H9URF5_9MICO</name>
<organism evidence="6 7">
    <name type="scientific">Pedococcus cremeus</name>
    <dbReference type="NCBI Taxonomy" id="587636"/>
    <lineage>
        <taxon>Bacteria</taxon>
        <taxon>Bacillati</taxon>
        <taxon>Actinomycetota</taxon>
        <taxon>Actinomycetes</taxon>
        <taxon>Micrococcales</taxon>
        <taxon>Intrasporangiaceae</taxon>
        <taxon>Pedococcus</taxon>
    </lineage>
</organism>
<evidence type="ECO:0000256" key="2">
    <source>
        <dbReference type="ARBA" id="ARBA00023125"/>
    </source>
</evidence>
<dbReference type="Gene3D" id="1.10.260.40">
    <property type="entry name" value="lambda repressor-like DNA-binding domains"/>
    <property type="match status" value="1"/>
</dbReference>
<keyword evidence="1" id="KW-0805">Transcription regulation</keyword>
<dbReference type="GO" id="GO:0003700">
    <property type="term" value="F:DNA-binding transcription factor activity"/>
    <property type="evidence" value="ECO:0007669"/>
    <property type="project" value="TreeGrafter"/>
</dbReference>
<dbReference type="Pfam" id="PF00356">
    <property type="entry name" value="LacI"/>
    <property type="match status" value="1"/>
</dbReference>
<dbReference type="SUPFAM" id="SSF53822">
    <property type="entry name" value="Periplasmic binding protein-like I"/>
    <property type="match status" value="1"/>
</dbReference>
<dbReference type="STRING" id="587636.SAMN05216199_2067"/>
<evidence type="ECO:0000256" key="1">
    <source>
        <dbReference type="ARBA" id="ARBA00023015"/>
    </source>
</evidence>
<accession>A0A1H9URF5</accession>
<dbReference type="Pfam" id="PF13377">
    <property type="entry name" value="Peripla_BP_3"/>
    <property type="match status" value="1"/>
</dbReference>
<dbReference type="InterPro" id="IPR000843">
    <property type="entry name" value="HTH_LacI"/>
</dbReference>
<dbReference type="InterPro" id="IPR010982">
    <property type="entry name" value="Lambda_DNA-bd_dom_sf"/>
</dbReference>
<evidence type="ECO:0000313" key="7">
    <source>
        <dbReference type="Proteomes" id="UP000199019"/>
    </source>
</evidence>
<gene>
    <name evidence="6" type="ORF">SAMN05216199_2067</name>
</gene>
<protein>
    <submittedName>
        <fullName evidence="6">Transcriptional regulator, LacI family</fullName>
    </submittedName>
</protein>
<dbReference type="CDD" id="cd06279">
    <property type="entry name" value="PBP1_LacI-like"/>
    <property type="match status" value="1"/>
</dbReference>
<dbReference type="InterPro" id="IPR028082">
    <property type="entry name" value="Peripla_BP_I"/>
</dbReference>